<evidence type="ECO:0000259" key="1">
    <source>
        <dbReference type="Pfam" id="PF13358"/>
    </source>
</evidence>
<gene>
    <name evidence="2" type="ORF">GQR42_12060</name>
</gene>
<dbReference type="EMBL" id="CP046973">
    <property type="protein sequence ID" value="QGZ90177.1"/>
    <property type="molecule type" value="Genomic_DNA"/>
</dbReference>
<dbReference type="GO" id="GO:0003676">
    <property type="term" value="F:nucleic acid binding"/>
    <property type="evidence" value="ECO:0007669"/>
    <property type="project" value="InterPro"/>
</dbReference>
<dbReference type="Proteomes" id="UP000438345">
    <property type="component" value="Chromosome"/>
</dbReference>
<name>A0A857D3F9_MICAE</name>
<dbReference type="NCBIfam" id="NF033545">
    <property type="entry name" value="transpos_IS630"/>
    <property type="match status" value="1"/>
</dbReference>
<dbReference type="InterPro" id="IPR036397">
    <property type="entry name" value="RNaseH_sf"/>
</dbReference>
<dbReference type="AlphaFoldDB" id="A0A857D3F9"/>
<protein>
    <submittedName>
        <fullName evidence="2">IS630 family transposase</fullName>
    </submittedName>
</protein>
<evidence type="ECO:0000313" key="2">
    <source>
        <dbReference type="EMBL" id="QGZ90177.1"/>
    </source>
</evidence>
<dbReference type="RefSeq" id="WP_158200160.1">
    <property type="nucleotide sequence ID" value="NZ_CP046973.1"/>
</dbReference>
<accession>A0A857D3F9</accession>
<organism evidence="2 3">
    <name type="scientific">Microcystis aeruginosa FD4</name>
    <dbReference type="NCBI Taxonomy" id="2686288"/>
    <lineage>
        <taxon>Bacteria</taxon>
        <taxon>Bacillati</taxon>
        <taxon>Cyanobacteriota</taxon>
        <taxon>Cyanophyceae</taxon>
        <taxon>Oscillatoriophycideae</taxon>
        <taxon>Chroococcales</taxon>
        <taxon>Microcystaceae</taxon>
        <taxon>Microcystis</taxon>
    </lineage>
</organism>
<evidence type="ECO:0000313" key="3">
    <source>
        <dbReference type="Proteomes" id="UP000438345"/>
    </source>
</evidence>
<proteinExistence type="predicted"/>
<dbReference type="InterPro" id="IPR009057">
    <property type="entry name" value="Homeodomain-like_sf"/>
</dbReference>
<reference evidence="2 3" key="1">
    <citation type="submission" date="2019-12" db="EMBL/GenBank/DDBJ databases">
        <title>Complete genome sequence of Microcystis aeruginosa strain FD4.</title>
        <authorList>
            <person name="Urakawa H."/>
        </authorList>
    </citation>
    <scope>NUCLEOTIDE SEQUENCE [LARGE SCALE GENOMIC DNA]</scope>
    <source>
        <strain evidence="2 3">FD4</strain>
    </source>
</reference>
<dbReference type="SUPFAM" id="SSF46689">
    <property type="entry name" value="Homeodomain-like"/>
    <property type="match status" value="1"/>
</dbReference>
<sequence>MRFIRDLNPESQKMLERIYRASKHHQVRERAKCILLSFQGTTIEELSGIFGVTRKTIYNWLTVWEDRKLIGFYNRRGRGRNPKLTEAQSQQVIDWVKEEPKSLKKIQIILVEEWKLTVSKDTIKRLIKKINMRWKRVRRGVGKTPDEWELEVKLPILEELKKQEERGEIEIGYLDEMGWDSKPCIPYAWQEEKTTIKLPPIEGKRLNILGIMKRDNQLFYETQVGTVTSEIVINFLDKYCQNIQKKTVIIIDQASIHTSDAFIEKLEEWEKKNLKIFWLPTYSPHLNLIEILGRFLKYEWIEFSAYKDRKSLLAYVKKVLDNFGGEYVINFA</sequence>
<feature type="domain" description="Tc1-like transposase DDE" evidence="1">
    <location>
        <begin position="172"/>
        <end position="312"/>
    </location>
</feature>
<dbReference type="InterPro" id="IPR047655">
    <property type="entry name" value="Transpos_IS630-like"/>
</dbReference>
<dbReference type="Gene3D" id="3.30.420.10">
    <property type="entry name" value="Ribonuclease H-like superfamily/Ribonuclease H"/>
    <property type="match status" value="1"/>
</dbReference>
<dbReference type="InterPro" id="IPR038717">
    <property type="entry name" value="Tc1-like_DDE_dom"/>
</dbReference>
<dbReference type="Pfam" id="PF13358">
    <property type="entry name" value="DDE_3"/>
    <property type="match status" value="1"/>
</dbReference>
<dbReference type="Pfam" id="PF13565">
    <property type="entry name" value="HTH_32"/>
    <property type="match status" value="1"/>
</dbReference>